<dbReference type="Proteomes" id="UP000294292">
    <property type="component" value="Chromosome"/>
</dbReference>
<dbReference type="OrthoDB" id="5319888at2"/>
<reference evidence="4 5" key="1">
    <citation type="submission" date="2019-03" db="EMBL/GenBank/DDBJ databases">
        <title>Complete genome sequence of Paenisporosarcina antarctica CGMCC 1.6503T.</title>
        <authorList>
            <person name="Rong J.-C."/>
            <person name="Chi N.-Y."/>
            <person name="Zhang Q.-F."/>
        </authorList>
    </citation>
    <scope>NUCLEOTIDE SEQUENCE [LARGE SCALE GENOMIC DNA]</scope>
    <source>
        <strain evidence="4 5">CGMCC 1.6503</strain>
    </source>
</reference>
<dbReference type="InterPro" id="IPR000182">
    <property type="entry name" value="GNAT_dom"/>
</dbReference>
<dbReference type="KEGG" id="panc:E2636_00085"/>
<feature type="domain" description="N-acetyltransferase" evidence="3">
    <location>
        <begin position="3"/>
        <end position="187"/>
    </location>
</feature>
<protein>
    <submittedName>
        <fullName evidence="4">GNAT family N-acetyltransferase</fullName>
    </submittedName>
</protein>
<dbReference type="PANTHER" id="PTHR43877:SF2">
    <property type="entry name" value="AMINOALKYLPHOSPHONATE N-ACETYLTRANSFERASE-RELATED"/>
    <property type="match status" value="1"/>
</dbReference>
<dbReference type="AlphaFoldDB" id="A0A4P6ZUL9"/>
<dbReference type="RefSeq" id="WP_134207894.1">
    <property type="nucleotide sequence ID" value="NZ_CP038015.1"/>
</dbReference>
<gene>
    <name evidence="4" type="ORF">E2636_00085</name>
</gene>
<keyword evidence="2" id="KW-0012">Acyltransferase</keyword>
<organism evidence="4 5">
    <name type="scientific">Paenisporosarcina antarctica</name>
    <dbReference type="NCBI Taxonomy" id="417367"/>
    <lineage>
        <taxon>Bacteria</taxon>
        <taxon>Bacillati</taxon>
        <taxon>Bacillota</taxon>
        <taxon>Bacilli</taxon>
        <taxon>Bacillales</taxon>
        <taxon>Caryophanaceae</taxon>
        <taxon>Paenisporosarcina</taxon>
    </lineage>
</organism>
<dbReference type="CDD" id="cd04301">
    <property type="entry name" value="NAT_SF"/>
    <property type="match status" value="1"/>
</dbReference>
<dbReference type="GO" id="GO:0016747">
    <property type="term" value="F:acyltransferase activity, transferring groups other than amino-acyl groups"/>
    <property type="evidence" value="ECO:0007669"/>
    <property type="project" value="InterPro"/>
</dbReference>
<dbReference type="InterPro" id="IPR050832">
    <property type="entry name" value="Bact_Acetyltransf"/>
</dbReference>
<accession>A0A4P6ZUL9</accession>
<proteinExistence type="predicted"/>
<dbReference type="EMBL" id="CP038015">
    <property type="protein sequence ID" value="QBP39648.1"/>
    <property type="molecule type" value="Genomic_DNA"/>
</dbReference>
<dbReference type="InterPro" id="IPR016181">
    <property type="entry name" value="Acyl_CoA_acyltransferase"/>
</dbReference>
<dbReference type="SUPFAM" id="SSF55729">
    <property type="entry name" value="Acyl-CoA N-acyltransferases (Nat)"/>
    <property type="match status" value="1"/>
</dbReference>
<evidence type="ECO:0000313" key="4">
    <source>
        <dbReference type="EMBL" id="QBP39648.1"/>
    </source>
</evidence>
<dbReference type="PROSITE" id="PS51186">
    <property type="entry name" value="GNAT"/>
    <property type="match status" value="1"/>
</dbReference>
<keyword evidence="5" id="KW-1185">Reference proteome</keyword>
<keyword evidence="1 4" id="KW-0808">Transferase</keyword>
<name>A0A4P6ZUL9_9BACL</name>
<dbReference type="Pfam" id="PF00583">
    <property type="entry name" value="Acetyltransf_1"/>
    <property type="match status" value="1"/>
</dbReference>
<sequence>MNIHIRKARPSDAEVAVPLILEAIGDIAEQMTGEKEPAAVRKELIQLFKREDNRHSYLTTCIAQKDDKIMGVMVLYSGADAVPLDANLVSWLREKTGDSIIIPPEARKDEYYIDTVSVNPDFRGQGIGSLLLAHAEHLARDTGFSKVALNVELEKEAAIRLYKRVGYHVAEPWEIYGGTFHHMVKVL</sequence>
<dbReference type="PANTHER" id="PTHR43877">
    <property type="entry name" value="AMINOALKYLPHOSPHONATE N-ACETYLTRANSFERASE-RELATED-RELATED"/>
    <property type="match status" value="1"/>
</dbReference>
<dbReference type="Gene3D" id="3.40.630.30">
    <property type="match status" value="1"/>
</dbReference>
<evidence type="ECO:0000256" key="1">
    <source>
        <dbReference type="ARBA" id="ARBA00022679"/>
    </source>
</evidence>
<evidence type="ECO:0000256" key="2">
    <source>
        <dbReference type="ARBA" id="ARBA00023315"/>
    </source>
</evidence>
<evidence type="ECO:0000313" key="5">
    <source>
        <dbReference type="Proteomes" id="UP000294292"/>
    </source>
</evidence>
<evidence type="ECO:0000259" key="3">
    <source>
        <dbReference type="PROSITE" id="PS51186"/>
    </source>
</evidence>